<evidence type="ECO:0000256" key="3">
    <source>
        <dbReference type="ARBA" id="ARBA00023054"/>
    </source>
</evidence>
<dbReference type="InterPro" id="IPR032675">
    <property type="entry name" value="LRR_dom_sf"/>
</dbReference>
<keyword evidence="2" id="KW-0963">Cytoplasm</keyword>
<feature type="coiled-coil region" evidence="5">
    <location>
        <begin position="369"/>
        <end position="524"/>
    </location>
</feature>
<accession>A0A6P3X8J4</accession>
<keyword evidence="4" id="KW-0206">Cytoskeleton</keyword>
<comment type="subcellular location">
    <subcellularLocation>
        <location evidence="1">Cytoplasm</location>
        <location evidence="1">Cytoskeleton</location>
        <location evidence="1">Microtubule organizing center</location>
        <location evidence="1">Centrosome</location>
    </subcellularLocation>
</comment>
<reference evidence="8" key="1">
    <citation type="submission" date="2025-08" db="UniProtKB">
        <authorList>
            <consortium name="RefSeq"/>
        </authorList>
    </citation>
    <scope>IDENTIFICATION</scope>
</reference>
<name>A0A6P3X8J4_DINQU</name>
<evidence type="ECO:0000256" key="5">
    <source>
        <dbReference type="SAM" id="Coils"/>
    </source>
</evidence>
<dbReference type="SUPFAM" id="SSF52047">
    <property type="entry name" value="RNI-like"/>
    <property type="match status" value="1"/>
</dbReference>
<evidence type="ECO:0000256" key="6">
    <source>
        <dbReference type="SAM" id="MobiDB-lite"/>
    </source>
</evidence>
<proteinExistence type="predicted"/>
<gene>
    <name evidence="8" type="primary">LOC106744455</name>
</gene>
<dbReference type="InterPro" id="IPR001611">
    <property type="entry name" value="Leu-rich_rpt"/>
</dbReference>
<dbReference type="KEGG" id="dqu:106744455"/>
<dbReference type="Proteomes" id="UP000515204">
    <property type="component" value="Unplaced"/>
</dbReference>
<dbReference type="PANTHER" id="PTHR23170">
    <property type="entry name" value="NY-REN-58 ANTIGEN"/>
    <property type="match status" value="1"/>
</dbReference>
<dbReference type="AlphaFoldDB" id="A0A6P3X8J4"/>
<dbReference type="SMART" id="SM00368">
    <property type="entry name" value="LRR_RI"/>
    <property type="match status" value="5"/>
</dbReference>
<keyword evidence="7" id="KW-1185">Reference proteome</keyword>
<protein>
    <submittedName>
        <fullName evidence="8">Leucine-rich repeat-containing protein 45-like</fullName>
    </submittedName>
</protein>
<dbReference type="Gene3D" id="3.80.10.10">
    <property type="entry name" value="Ribonuclease Inhibitor"/>
    <property type="match status" value="2"/>
</dbReference>
<dbReference type="OrthoDB" id="8436363at2759"/>
<feature type="compositionally biased region" description="Acidic residues" evidence="6">
    <location>
        <begin position="302"/>
        <end position="315"/>
    </location>
</feature>
<dbReference type="GO" id="GO:0005813">
    <property type="term" value="C:centrosome"/>
    <property type="evidence" value="ECO:0007669"/>
    <property type="project" value="UniProtKB-SubCell"/>
</dbReference>
<dbReference type="RefSeq" id="XP_014474741.1">
    <property type="nucleotide sequence ID" value="XM_014619255.1"/>
</dbReference>
<dbReference type="Gene3D" id="1.10.287.1490">
    <property type="match status" value="1"/>
</dbReference>
<dbReference type="PANTHER" id="PTHR23170:SF3">
    <property type="entry name" value="LEUCINE-RICH REPEAT-CONTAINING PROTEIN 45"/>
    <property type="match status" value="1"/>
</dbReference>
<feature type="coiled-coil region" evidence="5">
    <location>
        <begin position="549"/>
        <end position="685"/>
    </location>
</feature>
<organism evidence="7 8">
    <name type="scientific">Dinoponera quadriceps</name>
    <name type="common">South American ant</name>
    <dbReference type="NCBI Taxonomy" id="609295"/>
    <lineage>
        <taxon>Eukaryota</taxon>
        <taxon>Metazoa</taxon>
        <taxon>Ecdysozoa</taxon>
        <taxon>Arthropoda</taxon>
        <taxon>Hexapoda</taxon>
        <taxon>Insecta</taxon>
        <taxon>Pterygota</taxon>
        <taxon>Neoptera</taxon>
        <taxon>Endopterygota</taxon>
        <taxon>Hymenoptera</taxon>
        <taxon>Apocrita</taxon>
        <taxon>Aculeata</taxon>
        <taxon>Formicoidea</taxon>
        <taxon>Formicidae</taxon>
        <taxon>Ponerinae</taxon>
        <taxon>Ponerini</taxon>
        <taxon>Dinoponera</taxon>
    </lineage>
</organism>
<evidence type="ECO:0000313" key="8">
    <source>
        <dbReference type="RefSeq" id="XP_014474741.1"/>
    </source>
</evidence>
<dbReference type="InterPro" id="IPR052116">
    <property type="entry name" value="Centro_Cilium_Assembly"/>
</dbReference>
<evidence type="ECO:0000256" key="1">
    <source>
        <dbReference type="ARBA" id="ARBA00004300"/>
    </source>
</evidence>
<dbReference type="GeneID" id="106744455"/>
<dbReference type="Pfam" id="PF13516">
    <property type="entry name" value="LRR_6"/>
    <property type="match status" value="2"/>
</dbReference>
<sequence length="710" mass="81286">MLQDHELFARLCEKRGISSIPEISDAIRVSSITGELRLSCLSIMIPVCEIIARMLVSSHTIRTIDLSDCMLLSKGLASILDALCEGTTVTTLHLKGNNVNGPAVAQLGRVFACNNTLKRLHIEWNSVGSDADSFTAFCDGLAKNHNIEQLDLRYNQISAHCAEHLCKIIRANKSLKSIDLSWNTLGLQGGRLLLNAMRENKTITDLVLRGNCISEDTALAIEERLRENRRTRATSDFVLSANVEIVESARTTEKEDLVASVMSDAHIPKQRLPTPHRREKLKIRARQVPADVSEVNSKDNSEVDSEVNAELEDDSKIDTNVGANVPSQDRDNRASETDVKIADLGKMLQERTQAIDLLTGEIATKATEVNDTRAQLDLLQTQVSRLQEDKEKLDSDKAREIAELRKNHDQAEENWRRSYKDLKNNFNECSRNKKEAESKVRRYETEIHRGSVKIDLMRDKLVSATRAYEDLLSKTKTEIHRLRRESRERDNKHKIEQNLLKTTLKETTQALEDCQLELQKNRRDSRDLSKSQALLKAKLDDAECRILRYTNLEGNYRKIEEEKNVLEEKLVDSQKIGSSLKRQIANLQSELIEPQRRENLLKEELELEKQTNERLKRELHEESARLKDQNLQMEKMHQQIAILNTQLNEVRDIHAEILREREKERKQFQDIISSKERNLSELRAEEVQRAGQLYAAFNKYLSSIAPNSNL</sequence>
<evidence type="ECO:0000256" key="2">
    <source>
        <dbReference type="ARBA" id="ARBA00022490"/>
    </source>
</evidence>
<evidence type="ECO:0000256" key="4">
    <source>
        <dbReference type="ARBA" id="ARBA00023212"/>
    </source>
</evidence>
<keyword evidence="3 5" id="KW-0175">Coiled coil</keyword>
<feature type="region of interest" description="Disordered" evidence="6">
    <location>
        <begin position="286"/>
        <end position="336"/>
    </location>
</feature>
<evidence type="ECO:0000313" key="7">
    <source>
        <dbReference type="Proteomes" id="UP000515204"/>
    </source>
</evidence>